<dbReference type="Proteomes" id="UP000053268">
    <property type="component" value="Unassembled WGS sequence"/>
</dbReference>
<reference evidence="15 16" key="1">
    <citation type="journal article" date="2015" name="Nat. Commun.">
        <title>Outbred genome sequencing and CRISPR/Cas9 gene editing in butterflies.</title>
        <authorList>
            <person name="Li X."/>
            <person name="Fan D."/>
            <person name="Zhang W."/>
            <person name="Liu G."/>
            <person name="Zhang L."/>
            <person name="Zhao L."/>
            <person name="Fang X."/>
            <person name="Chen L."/>
            <person name="Dong Y."/>
            <person name="Chen Y."/>
            <person name="Ding Y."/>
            <person name="Zhao R."/>
            <person name="Feng M."/>
            <person name="Zhu Y."/>
            <person name="Feng Y."/>
            <person name="Jiang X."/>
            <person name="Zhu D."/>
            <person name="Xiang H."/>
            <person name="Feng X."/>
            <person name="Li S."/>
            <person name="Wang J."/>
            <person name="Zhang G."/>
            <person name="Kronforst M.R."/>
            <person name="Wang W."/>
        </authorList>
    </citation>
    <scope>NUCLEOTIDE SEQUENCE [LARGE SCALE GENOMIC DNA]</scope>
    <source>
        <strain evidence="15">Ya'a_city_454_Px</strain>
        <tissue evidence="15">Whole body</tissue>
    </source>
</reference>
<dbReference type="GO" id="GO:0016301">
    <property type="term" value="F:kinase activity"/>
    <property type="evidence" value="ECO:0007669"/>
    <property type="project" value="UniProtKB-KW"/>
</dbReference>
<evidence type="ECO:0000256" key="2">
    <source>
        <dbReference type="ARBA" id="ARBA00001958"/>
    </source>
</evidence>
<keyword evidence="6" id="KW-0808">Transferase</keyword>
<comment type="cofactor">
    <cofactor evidence="1">
        <name>Mg(2+)</name>
        <dbReference type="ChEBI" id="CHEBI:18420"/>
    </cofactor>
</comment>
<comment type="pathway">
    <text evidence="3">Carbohydrate degradation; glycolysis; pyruvate from D-glyceraldehyde 3-phosphate: step 5/5.</text>
</comment>
<evidence type="ECO:0000256" key="1">
    <source>
        <dbReference type="ARBA" id="ARBA00001946"/>
    </source>
</evidence>
<evidence type="ECO:0000256" key="4">
    <source>
        <dbReference type="ARBA" id="ARBA00008663"/>
    </source>
</evidence>
<evidence type="ECO:0000256" key="11">
    <source>
        <dbReference type="ARBA" id="ARBA00022842"/>
    </source>
</evidence>
<sequence length="109" mass="12247">MASAIVVITTSGRSAHLLSKYRPRCPVIAVTRHPQTARQAHLYRGVLPLVYKEAAASDWLKDVDLRVQFGLQFGRQRGFIRRGDQVIVVTGWRQGSGYTNTMRIIPVVD</sequence>
<dbReference type="FunFam" id="3.40.1380.20:FF:000001">
    <property type="entry name" value="Pyruvate kinase"/>
    <property type="match status" value="1"/>
</dbReference>
<organism evidence="15 16">
    <name type="scientific">Papilio xuthus</name>
    <name type="common">Asian swallowtail butterfly</name>
    <dbReference type="NCBI Taxonomy" id="66420"/>
    <lineage>
        <taxon>Eukaryota</taxon>
        <taxon>Metazoa</taxon>
        <taxon>Ecdysozoa</taxon>
        <taxon>Arthropoda</taxon>
        <taxon>Hexapoda</taxon>
        <taxon>Insecta</taxon>
        <taxon>Pterygota</taxon>
        <taxon>Neoptera</taxon>
        <taxon>Endopterygota</taxon>
        <taxon>Lepidoptera</taxon>
        <taxon>Glossata</taxon>
        <taxon>Ditrysia</taxon>
        <taxon>Papilionoidea</taxon>
        <taxon>Papilionidae</taxon>
        <taxon>Papilioninae</taxon>
        <taxon>Papilio</taxon>
    </lineage>
</organism>
<evidence type="ECO:0000259" key="14">
    <source>
        <dbReference type="Pfam" id="PF02887"/>
    </source>
</evidence>
<dbReference type="Gene3D" id="3.40.1380.20">
    <property type="entry name" value="Pyruvate kinase, C-terminal domain"/>
    <property type="match status" value="1"/>
</dbReference>
<evidence type="ECO:0000256" key="7">
    <source>
        <dbReference type="ARBA" id="ARBA00022723"/>
    </source>
</evidence>
<evidence type="ECO:0000313" key="16">
    <source>
        <dbReference type="Proteomes" id="UP000053268"/>
    </source>
</evidence>
<dbReference type="AlphaFoldDB" id="A0A194QBY4"/>
<keyword evidence="13 15" id="KW-0670">Pyruvate</keyword>
<dbReference type="PANTHER" id="PTHR11817">
    <property type="entry name" value="PYRUVATE KINASE"/>
    <property type="match status" value="1"/>
</dbReference>
<dbReference type="EMBL" id="KQ459220">
    <property type="protein sequence ID" value="KPJ02929.1"/>
    <property type="molecule type" value="Genomic_DNA"/>
</dbReference>
<evidence type="ECO:0000256" key="13">
    <source>
        <dbReference type="ARBA" id="ARBA00023317"/>
    </source>
</evidence>
<comment type="cofactor">
    <cofactor evidence="2">
        <name>K(+)</name>
        <dbReference type="ChEBI" id="CHEBI:29103"/>
    </cofactor>
</comment>
<evidence type="ECO:0000256" key="8">
    <source>
        <dbReference type="ARBA" id="ARBA00022741"/>
    </source>
</evidence>
<keyword evidence="12" id="KW-0324">Glycolysis</keyword>
<evidence type="ECO:0000313" key="15">
    <source>
        <dbReference type="EMBL" id="KPJ02929.1"/>
    </source>
</evidence>
<dbReference type="GO" id="GO:0004743">
    <property type="term" value="F:pyruvate kinase activity"/>
    <property type="evidence" value="ECO:0007669"/>
    <property type="project" value="UniProtKB-EC"/>
</dbReference>
<keyword evidence="9 15" id="KW-0418">Kinase</keyword>
<evidence type="ECO:0000256" key="3">
    <source>
        <dbReference type="ARBA" id="ARBA00004997"/>
    </source>
</evidence>
<dbReference type="Pfam" id="PF02887">
    <property type="entry name" value="PK_C"/>
    <property type="match status" value="1"/>
</dbReference>
<dbReference type="InterPro" id="IPR001697">
    <property type="entry name" value="Pyr_Knase"/>
</dbReference>
<evidence type="ECO:0000256" key="6">
    <source>
        <dbReference type="ARBA" id="ARBA00022679"/>
    </source>
</evidence>
<feature type="domain" description="Pyruvate kinase C-terminal" evidence="14">
    <location>
        <begin position="2"/>
        <end position="105"/>
    </location>
</feature>
<evidence type="ECO:0000256" key="5">
    <source>
        <dbReference type="ARBA" id="ARBA00012142"/>
    </source>
</evidence>
<proteinExistence type="inferred from homology"/>
<gene>
    <name evidence="15" type="ORF">RR46_02856</name>
</gene>
<protein>
    <recommendedName>
        <fullName evidence="5">pyruvate kinase</fullName>
        <ecNumber evidence="5">2.7.1.40</ecNumber>
    </recommendedName>
</protein>
<evidence type="ECO:0000256" key="12">
    <source>
        <dbReference type="ARBA" id="ARBA00023152"/>
    </source>
</evidence>
<keyword evidence="16" id="KW-1185">Reference proteome</keyword>
<dbReference type="GO" id="GO:0005524">
    <property type="term" value="F:ATP binding"/>
    <property type="evidence" value="ECO:0007669"/>
    <property type="project" value="UniProtKB-KW"/>
</dbReference>
<keyword evidence="10" id="KW-0067">ATP-binding</keyword>
<keyword evidence="8" id="KW-0547">Nucleotide-binding</keyword>
<dbReference type="EC" id="2.7.1.40" evidence="5"/>
<keyword evidence="7" id="KW-0479">Metal-binding</keyword>
<comment type="similarity">
    <text evidence="4">Belongs to the pyruvate kinase family.</text>
</comment>
<dbReference type="STRING" id="66420.A0A194QBY4"/>
<keyword evidence="11" id="KW-0460">Magnesium</keyword>
<dbReference type="InterPro" id="IPR015795">
    <property type="entry name" value="Pyrv_Knase_C"/>
</dbReference>
<name>A0A194QBY4_PAPXU</name>
<dbReference type="GO" id="GO:0030955">
    <property type="term" value="F:potassium ion binding"/>
    <property type="evidence" value="ECO:0007669"/>
    <property type="project" value="InterPro"/>
</dbReference>
<dbReference type="InterPro" id="IPR036918">
    <property type="entry name" value="Pyrv_Knase_C_sf"/>
</dbReference>
<evidence type="ECO:0000256" key="9">
    <source>
        <dbReference type="ARBA" id="ARBA00022777"/>
    </source>
</evidence>
<evidence type="ECO:0000256" key="10">
    <source>
        <dbReference type="ARBA" id="ARBA00022840"/>
    </source>
</evidence>
<accession>A0A194QBY4</accession>
<dbReference type="SUPFAM" id="SSF52935">
    <property type="entry name" value="PK C-terminal domain-like"/>
    <property type="match status" value="1"/>
</dbReference>
<dbReference type="GO" id="GO:0000287">
    <property type="term" value="F:magnesium ion binding"/>
    <property type="evidence" value="ECO:0007669"/>
    <property type="project" value="InterPro"/>
</dbReference>